<feature type="transmembrane region" description="Helical" evidence="8">
    <location>
        <begin position="184"/>
        <end position="208"/>
    </location>
</feature>
<dbReference type="Pfam" id="PF03845">
    <property type="entry name" value="Spore_permease"/>
    <property type="match status" value="1"/>
</dbReference>
<reference evidence="9 10" key="1">
    <citation type="submission" date="2023-04" db="EMBL/GenBank/DDBJ databases">
        <authorList>
            <person name="Hsu D."/>
        </authorList>
    </citation>
    <scope>NUCLEOTIDE SEQUENCE [LARGE SCALE GENOMIC DNA]</scope>
    <source>
        <strain evidence="9 10">MK1</strain>
    </source>
</reference>
<dbReference type="PANTHER" id="PTHR34975:SF2">
    <property type="entry name" value="SPORE GERMINATION PROTEIN A2"/>
    <property type="match status" value="1"/>
</dbReference>
<evidence type="ECO:0000256" key="2">
    <source>
        <dbReference type="ARBA" id="ARBA00007998"/>
    </source>
</evidence>
<dbReference type="RefSeq" id="WP_366922853.1">
    <property type="nucleotide sequence ID" value="NZ_CP121694.1"/>
</dbReference>
<dbReference type="GO" id="GO:0016020">
    <property type="term" value="C:membrane"/>
    <property type="evidence" value="ECO:0007669"/>
    <property type="project" value="UniProtKB-SubCell"/>
</dbReference>
<organism evidence="9 10">
    <name type="scientific">Metallumcola ferriviriculae</name>
    <dbReference type="NCBI Taxonomy" id="3039180"/>
    <lineage>
        <taxon>Bacteria</taxon>
        <taxon>Bacillati</taxon>
        <taxon>Bacillota</taxon>
        <taxon>Clostridia</taxon>
        <taxon>Neomoorellales</taxon>
        <taxon>Desulfitibacteraceae</taxon>
        <taxon>Metallumcola</taxon>
    </lineage>
</organism>
<dbReference type="PANTHER" id="PTHR34975">
    <property type="entry name" value="SPORE GERMINATION PROTEIN A2"/>
    <property type="match status" value="1"/>
</dbReference>
<evidence type="ECO:0000313" key="10">
    <source>
        <dbReference type="Proteomes" id="UP001329915"/>
    </source>
</evidence>
<name>A0AAU0UR82_9FIRM</name>
<feature type="transmembrane region" description="Helical" evidence="8">
    <location>
        <begin position="12"/>
        <end position="35"/>
    </location>
</feature>
<feature type="transmembrane region" description="Helical" evidence="8">
    <location>
        <begin position="214"/>
        <end position="235"/>
    </location>
</feature>
<dbReference type="KEGG" id="dbc:MFMK1_003330"/>
<feature type="transmembrane region" description="Helical" evidence="8">
    <location>
        <begin position="270"/>
        <end position="294"/>
    </location>
</feature>
<feature type="transmembrane region" description="Helical" evidence="8">
    <location>
        <begin position="82"/>
        <end position="101"/>
    </location>
</feature>
<evidence type="ECO:0000256" key="4">
    <source>
        <dbReference type="ARBA" id="ARBA00022544"/>
    </source>
</evidence>
<comment type="similarity">
    <text evidence="2">Belongs to the amino acid-polyamine-organocation (APC) superfamily. Spore germination protein (SGP) (TC 2.A.3.9) family.</text>
</comment>
<evidence type="ECO:0000256" key="5">
    <source>
        <dbReference type="ARBA" id="ARBA00022692"/>
    </source>
</evidence>
<sequence length="369" mass="40988">MIEKGRIGNWQLFLIVLFIILPTAILSVPGVTTVLAKQDGWIAVLLATAAGTTMAVVIGMYYKYFPQQSLVGVGEIALGRWLGKLVGIGYIWFILHANSIIIREFGEFLTTAVMPRTPLSVFNISVVILAAWAVYQGLEPIGRMAEFIFPLVMPATLVVVVLVFRDAEPMRLLPVAHQNVKGILAGSMVPASWMGEVVLVALITPYVYQQRRSILWVVAGVIVVGLFLAVITMNATMVFGFQNTRHLLFPTYSLARIISIGNIIERVESLVMAIWVAGVFLKIAIWFYMLVLVTGETFALRSYKPLIIPYGFVQIALSFWLFNNFMEFISFIGTTWPVYSIGIFELGIPVIVLLIALVRRKVRGDNAQA</sequence>
<evidence type="ECO:0000256" key="1">
    <source>
        <dbReference type="ARBA" id="ARBA00004141"/>
    </source>
</evidence>
<accession>A0AAU0UR82</accession>
<dbReference type="NCBIfam" id="TIGR00912">
    <property type="entry name" value="2A0309"/>
    <property type="match status" value="1"/>
</dbReference>
<feature type="transmembrane region" description="Helical" evidence="8">
    <location>
        <begin position="113"/>
        <end position="135"/>
    </location>
</feature>
<keyword evidence="7 8" id="KW-0472">Membrane</keyword>
<evidence type="ECO:0000256" key="8">
    <source>
        <dbReference type="SAM" id="Phobius"/>
    </source>
</evidence>
<comment type="subcellular location">
    <subcellularLocation>
        <location evidence="1">Membrane</location>
        <topology evidence="1">Multi-pass membrane protein</topology>
    </subcellularLocation>
</comment>
<keyword evidence="4" id="KW-0309">Germination</keyword>
<proteinExistence type="inferred from homology"/>
<evidence type="ECO:0000256" key="3">
    <source>
        <dbReference type="ARBA" id="ARBA00022448"/>
    </source>
</evidence>
<dbReference type="Proteomes" id="UP001329915">
    <property type="component" value="Chromosome"/>
</dbReference>
<feature type="transmembrane region" description="Helical" evidence="8">
    <location>
        <begin position="147"/>
        <end position="164"/>
    </location>
</feature>
<feature type="transmembrane region" description="Helical" evidence="8">
    <location>
        <begin position="306"/>
        <end position="326"/>
    </location>
</feature>
<protein>
    <submittedName>
        <fullName evidence="9">Endospore germination permease</fullName>
    </submittedName>
</protein>
<dbReference type="GO" id="GO:0009847">
    <property type="term" value="P:spore germination"/>
    <property type="evidence" value="ECO:0007669"/>
    <property type="project" value="InterPro"/>
</dbReference>
<keyword evidence="6 8" id="KW-1133">Transmembrane helix</keyword>
<feature type="transmembrane region" description="Helical" evidence="8">
    <location>
        <begin position="338"/>
        <end position="358"/>
    </location>
</feature>
<dbReference type="AlphaFoldDB" id="A0AAU0UR82"/>
<dbReference type="EMBL" id="CP121694">
    <property type="protein sequence ID" value="WRO23470.1"/>
    <property type="molecule type" value="Genomic_DNA"/>
</dbReference>
<keyword evidence="10" id="KW-1185">Reference proteome</keyword>
<keyword evidence="5 8" id="KW-0812">Transmembrane</keyword>
<keyword evidence="3" id="KW-0813">Transport</keyword>
<gene>
    <name evidence="9" type="ORF">MFMK1_003330</name>
</gene>
<feature type="transmembrane region" description="Helical" evidence="8">
    <location>
        <begin position="42"/>
        <end position="62"/>
    </location>
</feature>
<evidence type="ECO:0000313" key="9">
    <source>
        <dbReference type="EMBL" id="WRO23470.1"/>
    </source>
</evidence>
<evidence type="ECO:0000256" key="7">
    <source>
        <dbReference type="ARBA" id="ARBA00023136"/>
    </source>
</evidence>
<evidence type="ECO:0000256" key="6">
    <source>
        <dbReference type="ARBA" id="ARBA00022989"/>
    </source>
</evidence>
<dbReference type="InterPro" id="IPR004761">
    <property type="entry name" value="Spore_GerAB"/>
</dbReference>